<reference evidence="2" key="1">
    <citation type="submission" date="2010-04" db="EMBL/GenBank/DDBJ databases">
        <title>Complete sequence of chromosome 3 of Burkholderia sp. CCGE1002.</title>
        <authorList>
            <consortium name="US DOE Joint Genome Institute"/>
            <person name="Lucas S."/>
            <person name="Copeland A."/>
            <person name="Lapidus A."/>
            <person name="Cheng J.-F."/>
            <person name="Bruce D."/>
            <person name="Goodwin L."/>
            <person name="Pitluck S."/>
            <person name="Chertkov O."/>
            <person name="Detter J.C."/>
            <person name="Han C."/>
            <person name="Tapia R."/>
            <person name="Land M."/>
            <person name="Hauser L."/>
            <person name="Kyrpides N."/>
            <person name="Ovchinnikova G."/>
            <person name="Martinez-Romero E."/>
            <person name="Hernandez M.A.R."/>
            <person name="Tiedje J.M."/>
            <person name="Woyke T."/>
        </authorList>
    </citation>
    <scope>NUCLEOTIDE SEQUENCE [LARGE SCALE GENOMIC DNA]</scope>
    <source>
        <strain evidence="2">CCGE1002</strain>
    </source>
</reference>
<dbReference type="Proteomes" id="UP000002190">
    <property type="component" value="Chromosome 3"/>
</dbReference>
<dbReference type="AlphaFoldDB" id="D5WK79"/>
<reference evidence="1 2" key="2">
    <citation type="journal article" date="2012" name="J. Bacteriol.">
        <title>Genome Sequences of Burkholderia sp. Strains CCGE1002 and H160, Isolated from Legume Nodules in Mexico and Brazil.</title>
        <authorList>
            <person name="Ormeno-Orrillo E."/>
            <person name="Rogel M.A."/>
            <person name="Chueire L.M."/>
            <person name="Tiedje J.M."/>
            <person name="Martinez-Romero E."/>
            <person name="Hungria M."/>
        </authorList>
    </citation>
    <scope>NUCLEOTIDE SEQUENCE [LARGE SCALE GENOMIC DNA]</scope>
    <source>
        <strain evidence="1 2">CCGE1002</strain>
    </source>
</reference>
<dbReference type="HOGENOM" id="CLU_2895435_0_0_4"/>
<name>D5WK79_PARAM</name>
<evidence type="ECO:0000313" key="1">
    <source>
        <dbReference type="EMBL" id="ADG19625.1"/>
    </source>
</evidence>
<dbReference type="KEGG" id="bge:BC1002_5728"/>
<organism evidence="1 2">
    <name type="scientific">Paraburkholderia atlantica</name>
    <dbReference type="NCBI Taxonomy" id="2654982"/>
    <lineage>
        <taxon>Bacteria</taxon>
        <taxon>Pseudomonadati</taxon>
        <taxon>Pseudomonadota</taxon>
        <taxon>Betaproteobacteria</taxon>
        <taxon>Burkholderiales</taxon>
        <taxon>Burkholderiaceae</taxon>
        <taxon>Paraburkholderia</taxon>
    </lineage>
</organism>
<accession>D5WK79</accession>
<dbReference type="EMBL" id="CP002015">
    <property type="protein sequence ID" value="ADG19625.1"/>
    <property type="molecule type" value="Genomic_DNA"/>
</dbReference>
<sequence length="62" mass="6932">MAQQGRDHARFVVKGIEVRGFGTLRKMKEAAALTRYCDEGQLEIDSLPVEGAQREFPLAPEN</sequence>
<proteinExistence type="predicted"/>
<protein>
    <submittedName>
        <fullName evidence="1">Uncharacterized protein</fullName>
    </submittedName>
</protein>
<evidence type="ECO:0000313" key="2">
    <source>
        <dbReference type="Proteomes" id="UP000002190"/>
    </source>
</evidence>
<gene>
    <name evidence="1" type="ordered locus">BC1002_5728</name>
</gene>